<dbReference type="AlphaFoldDB" id="A0A1E5XSP4"/>
<reference evidence="1 2" key="1">
    <citation type="journal article" date="2015" name="Genome Announc.">
        <title>Genome Assemblies of Three Soil-Associated Devosia species: D. insulae, D. limi, and D. soli.</title>
        <authorList>
            <person name="Hassan Y.I."/>
            <person name="Lepp D."/>
            <person name="Zhou T."/>
        </authorList>
    </citation>
    <scope>NUCLEOTIDE SEQUENCE [LARGE SCALE GENOMIC DNA]</scope>
    <source>
        <strain evidence="1 2">DS-56</strain>
    </source>
</reference>
<name>A0A1E5XSP4_9HYPH</name>
<keyword evidence="2" id="KW-1185">Reference proteome</keyword>
<organism evidence="1 2">
    <name type="scientific">Devosia insulae DS-56</name>
    <dbReference type="NCBI Taxonomy" id="1116389"/>
    <lineage>
        <taxon>Bacteria</taxon>
        <taxon>Pseudomonadati</taxon>
        <taxon>Pseudomonadota</taxon>
        <taxon>Alphaproteobacteria</taxon>
        <taxon>Hyphomicrobiales</taxon>
        <taxon>Devosiaceae</taxon>
        <taxon>Devosia</taxon>
    </lineage>
</organism>
<dbReference type="RefSeq" id="WP_069909203.1">
    <property type="nucleotide sequence ID" value="NZ_LAJE02000152.1"/>
</dbReference>
<protein>
    <submittedName>
        <fullName evidence="1">Uncharacterized protein</fullName>
    </submittedName>
</protein>
<dbReference type="Proteomes" id="UP000095463">
    <property type="component" value="Unassembled WGS sequence"/>
</dbReference>
<dbReference type="OrthoDB" id="9975551at2"/>
<proteinExistence type="predicted"/>
<gene>
    <name evidence="1" type="ORF">VW23_015360</name>
</gene>
<evidence type="ECO:0000313" key="2">
    <source>
        <dbReference type="Proteomes" id="UP000095463"/>
    </source>
</evidence>
<sequence>MPQNTDNYILKLPDKLQNGDPNVNATDLHIVATHASVEVLGIDGIDPDGSTSPHGVGIDGNGGIDITGINVKPGDTVTLRLKHKRDNGRLAFRYTWTYPPGAKGNERPQQIAMVDAEAPDDGTAVVSSPELQALILALLEALGPLDGRSRKVKER</sequence>
<comment type="caution">
    <text evidence="1">The sequence shown here is derived from an EMBL/GenBank/DDBJ whole genome shotgun (WGS) entry which is preliminary data.</text>
</comment>
<evidence type="ECO:0000313" key="1">
    <source>
        <dbReference type="EMBL" id="OEO31608.1"/>
    </source>
</evidence>
<accession>A0A1E5XSP4</accession>
<dbReference type="EMBL" id="LAJE02000152">
    <property type="protein sequence ID" value="OEO31608.1"/>
    <property type="molecule type" value="Genomic_DNA"/>
</dbReference>